<evidence type="ECO:0000256" key="2">
    <source>
        <dbReference type="SAM" id="SignalP"/>
    </source>
</evidence>
<evidence type="ECO:0000313" key="3">
    <source>
        <dbReference type="EMBL" id="MBO1322387.1"/>
    </source>
</evidence>
<feature type="signal peptide" evidence="2">
    <location>
        <begin position="1"/>
        <end position="22"/>
    </location>
</feature>
<evidence type="ECO:0000256" key="1">
    <source>
        <dbReference type="SAM" id="MobiDB-lite"/>
    </source>
</evidence>
<protein>
    <submittedName>
        <fullName evidence="3">Uncharacterized protein</fullName>
    </submittedName>
</protein>
<keyword evidence="2" id="KW-0732">Signal</keyword>
<feature type="compositionally biased region" description="Basic and acidic residues" evidence="1">
    <location>
        <begin position="276"/>
        <end position="289"/>
    </location>
</feature>
<dbReference type="AlphaFoldDB" id="A0A8J7Q7W7"/>
<feature type="compositionally biased region" description="Low complexity" evidence="1">
    <location>
        <begin position="265"/>
        <end position="275"/>
    </location>
</feature>
<accession>A0A8J7Q7W7</accession>
<feature type="chain" id="PRO_5035232821" evidence="2">
    <location>
        <begin position="23"/>
        <end position="289"/>
    </location>
</feature>
<dbReference type="RefSeq" id="WP_207862360.1">
    <property type="nucleotide sequence ID" value="NZ_JAFREP010000035.1"/>
</dbReference>
<evidence type="ECO:0000313" key="4">
    <source>
        <dbReference type="Proteomes" id="UP000664417"/>
    </source>
</evidence>
<dbReference type="EMBL" id="JAFREP010000035">
    <property type="protein sequence ID" value="MBO1322387.1"/>
    <property type="molecule type" value="Genomic_DNA"/>
</dbReference>
<sequence length="289" mass="32063">MCKRAAVLVGLMVMSLGLPLQAMEDGSKLAAKLKKHHQGKAYEGQFHMLFNTENNGIPVKATTESKVGFKDPNHLAITSTLDFEIPALPKQPGTDIHQVHDGKRMWLDVKIGDFKNSQVLTISLKNIAKVRNAQGQLSFMPGKPGAVDPMSLILQYLTLFPWRIEKTEGDWATLYTELPSLMWHQFGVVDPEGAKIDFSSVRIEANTQTNAIRAVRIGKGEKAHMNLTVKSYEQVAKNSFAPERFQYKPPTGANINDLDVRLGLAKPKTPAPQKAPVKEPDPKKTETKK</sequence>
<feature type="region of interest" description="Disordered" evidence="1">
    <location>
        <begin position="247"/>
        <end position="289"/>
    </location>
</feature>
<reference evidence="3" key="1">
    <citation type="submission" date="2021-03" db="EMBL/GenBank/DDBJ databases">
        <authorList>
            <person name="Wang G."/>
        </authorList>
    </citation>
    <scope>NUCLEOTIDE SEQUENCE</scope>
    <source>
        <strain evidence="3">KCTC 12899</strain>
    </source>
</reference>
<gene>
    <name evidence="3" type="ORF">J3U88_28195</name>
</gene>
<name>A0A8J7Q7W7_9BACT</name>
<organism evidence="3 4">
    <name type="scientific">Acanthopleuribacter pedis</name>
    <dbReference type="NCBI Taxonomy" id="442870"/>
    <lineage>
        <taxon>Bacteria</taxon>
        <taxon>Pseudomonadati</taxon>
        <taxon>Acidobacteriota</taxon>
        <taxon>Holophagae</taxon>
        <taxon>Acanthopleuribacterales</taxon>
        <taxon>Acanthopleuribacteraceae</taxon>
        <taxon>Acanthopleuribacter</taxon>
    </lineage>
</organism>
<comment type="caution">
    <text evidence="3">The sequence shown here is derived from an EMBL/GenBank/DDBJ whole genome shotgun (WGS) entry which is preliminary data.</text>
</comment>
<keyword evidence="4" id="KW-1185">Reference proteome</keyword>
<proteinExistence type="predicted"/>
<dbReference type="Proteomes" id="UP000664417">
    <property type="component" value="Unassembled WGS sequence"/>
</dbReference>